<feature type="compositionally biased region" description="Basic and acidic residues" evidence="6">
    <location>
        <begin position="477"/>
        <end position="494"/>
    </location>
</feature>
<comment type="caution">
    <text evidence="8">The sequence shown here is derived from an EMBL/GenBank/DDBJ whole genome shotgun (WGS) entry which is preliminary data.</text>
</comment>
<feature type="compositionally biased region" description="Polar residues" evidence="6">
    <location>
        <begin position="680"/>
        <end position="695"/>
    </location>
</feature>
<feature type="compositionally biased region" description="Polar residues" evidence="6">
    <location>
        <begin position="303"/>
        <end position="312"/>
    </location>
</feature>
<feature type="compositionally biased region" description="Polar residues" evidence="6">
    <location>
        <begin position="645"/>
        <end position="654"/>
    </location>
</feature>
<dbReference type="Gene3D" id="2.10.110.10">
    <property type="entry name" value="Cysteine Rich Protein"/>
    <property type="match status" value="1"/>
</dbReference>
<feature type="region of interest" description="Disordered" evidence="6">
    <location>
        <begin position="826"/>
        <end position="865"/>
    </location>
</feature>
<feature type="region of interest" description="Disordered" evidence="6">
    <location>
        <begin position="395"/>
        <end position="419"/>
    </location>
</feature>
<sequence>MPSDSGSAWSPPASNSERRLSNSSDGSACSGYSKTTSDSADFLATRAHTAAVIPGKPAANPLQFVRVGPADLGSRAREQLRRAELAKRTEPSRIEIQEDWQSNLDNWKSSRRKRVEHIIERCVEVRRMENEPSQPRAKSKTFNEMLEERAGRRRKNHLPLYTDDDGHDLSDLGIGTSSTKSSLSEDCDTHSLASDGIDLDKNHSDVDNLSNCDNNRKLGSSANEYDTCTTTTISSPEPEEYTYEGAIEGYKSRIISQTNSSIVKTVVNNNFKEKSPDKVNGDLNRIRTNVSNKIEEKLSSFQQERANDVKNNNQKKDLPKVDIHKRREQFERENSQESQINKPKLPDIANKKSIKERLSSLEKFTEETHVQKSTSDLTKLPTEVKPLKERLSSLEKVKSASVEPDRAKRLSNGDLSNAKSLRERLSSLKSQTSEEEVKVTKTEVKEVSMSLKERLSCLDAAKNKDIPKISVEEEISHKEKVETKADIESEDKMSDSSLKNSLSGIESQMQSFCRSLDSLDINGQSSPNSFERVQSLEDFDCAEMQNNTVPSDIETEDSGIHTARDSCVPPDDIADLTQVASPIGEPMVEVSEYESSNEDSGIPLEPTKIEEPIDEKVPASIQTIIQDIIVEEVEEQDSKAEDTDSGSNYVQAVSQPEELSVTEEVTEIQLDKEDEDTLKSLDNQDTSVSLNEPVSTASEGDTVVFEGKMTIHLNLNEICNNMKAGAGNNSNCNEISTTNDTNKSMPMVIDALELAFQELDSEDSMDDSKAMDDSKVKESETKTESVTDKVETLIDFGTDSKTPVAPLYENIDIFYQNSVDEAGAFPLDLPTNVLEPPKEKPPPPPTDDSPDDELLGNGNFKHTSSARRIKKEIRNKRTSFLGIEGQVDDSYLDADLTLAPRPDITSFLQEETKIEKLLYKKTLSHDMDAKLRESRDSGVDVDRGPSAEAWYKGQSSPETSNPHSRQNSEPYTQMTVTSDEEETTKKQKEQTFTNDLNTKLTELTDSPQTDESKIVTLDKKIQQQQEVLRFERELLQLEQEELRRQRENLLRDQSRIIQKSVQDISTVPNTPEKPPLQARSGKSANQNYRHSMPNLLINENYTPVVPPIPERPVFDENMKRKPFVSEEHIQRHFGVEESRKVLYEERKIGEAVRRQVPSVRPPQPVLPPKPKSRESIEREITMRSSRVPSAVEYVNVDRTTTATVQLRQKPVANGNGAQYHPMTRHTLQALSAAPTPKLISNADWMQARQPPPRKPANYNYNQHWLIQEAEQRRIEESRSKMRAGQRHSYHQDMATTQLHNMLPLSSSQQHLATEFKRPSRPEVPRPELPRPELPRPELPRAELPRSELPRSELPRAEPPRPEVRTEQREDKMLSVSGRRKCSHCGEELGRGAAMIIESLSLCYHVWCFTCAVCGALLGDGRAGADVRVRGQRLHCHHCYSGDDGRKYSRV</sequence>
<dbReference type="EMBL" id="JBEDNZ010000021">
    <property type="protein sequence ID" value="KAL0819187.1"/>
    <property type="molecule type" value="Genomic_DNA"/>
</dbReference>
<keyword evidence="3 4" id="KW-0440">LIM domain</keyword>
<evidence type="ECO:0000256" key="6">
    <source>
        <dbReference type="SAM" id="MobiDB-lite"/>
    </source>
</evidence>
<feature type="coiled-coil region" evidence="5">
    <location>
        <begin position="1020"/>
        <end position="1059"/>
    </location>
</feature>
<dbReference type="Pfam" id="PF15949">
    <property type="entry name" value="DUF4757"/>
    <property type="match status" value="1"/>
</dbReference>
<evidence type="ECO:0000256" key="1">
    <source>
        <dbReference type="ARBA" id="ARBA00022723"/>
    </source>
</evidence>
<evidence type="ECO:0000256" key="5">
    <source>
        <dbReference type="SAM" id="Coils"/>
    </source>
</evidence>
<evidence type="ECO:0000256" key="3">
    <source>
        <dbReference type="ARBA" id="ARBA00023038"/>
    </source>
</evidence>
<feature type="region of interest" description="Disordered" evidence="6">
    <location>
        <begin position="477"/>
        <end position="503"/>
    </location>
</feature>
<keyword evidence="2 4" id="KW-0862">Zinc</keyword>
<dbReference type="EMBL" id="JBEDNZ010000021">
    <property type="protein sequence ID" value="KAL0819188.1"/>
    <property type="molecule type" value="Genomic_DNA"/>
</dbReference>
<dbReference type="Proteomes" id="UP001549921">
    <property type="component" value="Unassembled WGS sequence"/>
</dbReference>
<dbReference type="PROSITE" id="PS00478">
    <property type="entry name" value="LIM_DOMAIN_1"/>
    <property type="match status" value="1"/>
</dbReference>
<dbReference type="PROSITE" id="PS50023">
    <property type="entry name" value="LIM_DOMAIN_2"/>
    <property type="match status" value="1"/>
</dbReference>
<feature type="compositionally biased region" description="Basic and acidic residues" evidence="6">
    <location>
        <begin position="766"/>
        <end position="783"/>
    </location>
</feature>
<feature type="domain" description="LIM zinc-binding" evidence="7">
    <location>
        <begin position="1379"/>
        <end position="1445"/>
    </location>
</feature>
<evidence type="ECO:0000256" key="4">
    <source>
        <dbReference type="PROSITE-ProRule" id="PRU00125"/>
    </source>
</evidence>
<evidence type="ECO:0000313" key="8">
    <source>
        <dbReference type="EMBL" id="KAL0819188.1"/>
    </source>
</evidence>
<dbReference type="PANTHER" id="PTHR15551">
    <property type="entry name" value="LIM DOMAIN ONLY 7"/>
    <property type="match status" value="1"/>
</dbReference>
<protein>
    <recommendedName>
        <fullName evidence="7">LIM zinc-binding domain-containing protein</fullName>
    </recommendedName>
</protein>
<dbReference type="GO" id="GO:0046872">
    <property type="term" value="F:metal ion binding"/>
    <property type="evidence" value="ECO:0007669"/>
    <property type="project" value="UniProtKB-KW"/>
</dbReference>
<keyword evidence="1 4" id="KW-0479">Metal-binding</keyword>
<gene>
    <name evidence="8" type="ORF">ABMA28_008440</name>
</gene>
<organism evidence="8 9">
    <name type="scientific">Loxostege sticticalis</name>
    <name type="common">Beet webworm moth</name>
    <dbReference type="NCBI Taxonomy" id="481309"/>
    <lineage>
        <taxon>Eukaryota</taxon>
        <taxon>Metazoa</taxon>
        <taxon>Ecdysozoa</taxon>
        <taxon>Arthropoda</taxon>
        <taxon>Hexapoda</taxon>
        <taxon>Insecta</taxon>
        <taxon>Pterygota</taxon>
        <taxon>Neoptera</taxon>
        <taxon>Endopterygota</taxon>
        <taxon>Lepidoptera</taxon>
        <taxon>Glossata</taxon>
        <taxon>Ditrysia</taxon>
        <taxon>Pyraloidea</taxon>
        <taxon>Crambidae</taxon>
        <taxon>Pyraustinae</taxon>
        <taxon>Loxostege</taxon>
    </lineage>
</organism>
<dbReference type="InterPro" id="IPR031865">
    <property type="entry name" value="DUF4757"/>
</dbReference>
<name>A0ABD0SJE6_LOXSC</name>
<reference evidence="8 9" key="1">
    <citation type="submission" date="2024-06" db="EMBL/GenBank/DDBJ databases">
        <title>A chromosome-level genome assembly of beet webworm, Loxostege sticticalis.</title>
        <authorList>
            <person name="Zhang Y."/>
        </authorList>
    </citation>
    <scope>NUCLEOTIDE SEQUENCE [LARGE SCALE GENOMIC DNA]</scope>
    <source>
        <strain evidence="8">AQ028</strain>
        <tissue evidence="8">Male pupae</tissue>
    </source>
</reference>
<feature type="region of interest" description="Disordered" evidence="6">
    <location>
        <begin position="303"/>
        <end position="352"/>
    </location>
</feature>
<dbReference type="InterPro" id="IPR001781">
    <property type="entry name" value="Znf_LIM"/>
</dbReference>
<feature type="region of interest" description="Disordered" evidence="6">
    <location>
        <begin position="635"/>
        <end position="695"/>
    </location>
</feature>
<feature type="compositionally biased region" description="Basic and acidic residues" evidence="6">
    <location>
        <begin position="395"/>
        <end position="408"/>
    </location>
</feature>
<feature type="region of interest" description="Disordered" evidence="6">
    <location>
        <begin position="1"/>
        <end position="36"/>
    </location>
</feature>
<proteinExistence type="predicted"/>
<feature type="compositionally biased region" description="Acidic residues" evidence="6">
    <location>
        <begin position="660"/>
        <end position="676"/>
    </location>
</feature>
<accession>A0ABD0SJE6</accession>
<dbReference type="SMART" id="SM00132">
    <property type="entry name" value="LIM"/>
    <property type="match status" value="1"/>
</dbReference>
<feature type="region of interest" description="Disordered" evidence="6">
    <location>
        <begin position="1307"/>
        <end position="1372"/>
    </location>
</feature>
<feature type="region of interest" description="Disordered" evidence="6">
    <location>
        <begin position="931"/>
        <end position="992"/>
    </location>
</feature>
<feature type="compositionally biased region" description="Polar residues" evidence="6">
    <location>
        <begin position="953"/>
        <end position="977"/>
    </location>
</feature>
<dbReference type="PANTHER" id="PTHR15551:SF3">
    <property type="entry name" value="LIM AND CALPONIN HOMOLOGY DOMAINS-CONTAINING PROTEIN 1"/>
    <property type="match status" value="1"/>
</dbReference>
<evidence type="ECO:0000259" key="7">
    <source>
        <dbReference type="PROSITE" id="PS50023"/>
    </source>
</evidence>
<evidence type="ECO:0000256" key="2">
    <source>
        <dbReference type="ARBA" id="ARBA00022833"/>
    </source>
</evidence>
<feature type="region of interest" description="Disordered" evidence="6">
    <location>
        <begin position="1065"/>
        <end position="1085"/>
    </location>
</feature>
<feature type="region of interest" description="Disordered" evidence="6">
    <location>
        <begin position="761"/>
        <end position="783"/>
    </location>
</feature>
<dbReference type="Pfam" id="PF00412">
    <property type="entry name" value="LIM"/>
    <property type="match status" value="1"/>
</dbReference>
<evidence type="ECO:0000313" key="9">
    <source>
        <dbReference type="Proteomes" id="UP001549921"/>
    </source>
</evidence>
<feature type="region of interest" description="Disordered" evidence="6">
    <location>
        <begin position="550"/>
        <end position="572"/>
    </location>
</feature>
<feature type="compositionally biased region" description="Basic and acidic residues" evidence="6">
    <location>
        <begin position="931"/>
        <end position="945"/>
    </location>
</feature>
<feature type="compositionally biased region" description="Basic and acidic residues" evidence="6">
    <location>
        <begin position="1313"/>
        <end position="1372"/>
    </location>
</feature>
<dbReference type="CDD" id="cd08368">
    <property type="entry name" value="LIM"/>
    <property type="match status" value="1"/>
</dbReference>
<keyword evidence="5" id="KW-0175">Coiled coil</keyword>